<organism evidence="11 12">
    <name type="scientific">Cardiocondyla obscurior</name>
    <dbReference type="NCBI Taxonomy" id="286306"/>
    <lineage>
        <taxon>Eukaryota</taxon>
        <taxon>Metazoa</taxon>
        <taxon>Ecdysozoa</taxon>
        <taxon>Arthropoda</taxon>
        <taxon>Hexapoda</taxon>
        <taxon>Insecta</taxon>
        <taxon>Pterygota</taxon>
        <taxon>Neoptera</taxon>
        <taxon>Endopterygota</taxon>
        <taxon>Hymenoptera</taxon>
        <taxon>Apocrita</taxon>
        <taxon>Aculeata</taxon>
        <taxon>Formicoidea</taxon>
        <taxon>Formicidae</taxon>
        <taxon>Myrmicinae</taxon>
        <taxon>Cardiocondyla</taxon>
    </lineage>
</organism>
<evidence type="ECO:0000313" key="11">
    <source>
        <dbReference type="EMBL" id="KAL0124129.1"/>
    </source>
</evidence>
<evidence type="ECO:0000256" key="7">
    <source>
        <dbReference type="ARBA" id="ARBA00023242"/>
    </source>
</evidence>
<gene>
    <name evidence="11" type="ORF">PUN28_006146</name>
</gene>
<evidence type="ECO:0000313" key="12">
    <source>
        <dbReference type="Proteomes" id="UP001430953"/>
    </source>
</evidence>
<evidence type="ECO:0000256" key="3">
    <source>
        <dbReference type="ARBA" id="ARBA00022737"/>
    </source>
</evidence>
<comment type="similarity">
    <text evidence="8">Belongs to the snail C2H2-type zinc-finger protein family.</text>
</comment>
<evidence type="ECO:0000256" key="9">
    <source>
        <dbReference type="PROSITE-ProRule" id="PRU00042"/>
    </source>
</evidence>
<proteinExistence type="inferred from homology"/>
<keyword evidence="5" id="KW-0862">Zinc</keyword>
<comment type="caution">
    <text evidence="11">The sequence shown here is derived from an EMBL/GenBank/DDBJ whole genome shotgun (WGS) entry which is preliminary data.</text>
</comment>
<dbReference type="SUPFAM" id="SSF57667">
    <property type="entry name" value="beta-beta-alpha zinc fingers"/>
    <property type="match status" value="1"/>
</dbReference>
<evidence type="ECO:0000256" key="6">
    <source>
        <dbReference type="ARBA" id="ARBA00023125"/>
    </source>
</evidence>
<dbReference type="EMBL" id="JADYXP020000005">
    <property type="protein sequence ID" value="KAL0124129.1"/>
    <property type="molecule type" value="Genomic_DNA"/>
</dbReference>
<keyword evidence="2" id="KW-0479">Metal-binding</keyword>
<evidence type="ECO:0000256" key="1">
    <source>
        <dbReference type="ARBA" id="ARBA00004123"/>
    </source>
</evidence>
<dbReference type="GO" id="GO:0008270">
    <property type="term" value="F:zinc ion binding"/>
    <property type="evidence" value="ECO:0007669"/>
    <property type="project" value="UniProtKB-KW"/>
</dbReference>
<accession>A0AAW2GA78</accession>
<dbReference type="InterPro" id="IPR050527">
    <property type="entry name" value="Snail/Krueppel_Znf"/>
</dbReference>
<keyword evidence="4 9" id="KW-0863">Zinc-finger</keyword>
<dbReference type="InterPro" id="IPR013087">
    <property type="entry name" value="Znf_C2H2_type"/>
</dbReference>
<feature type="domain" description="C2H2-type" evidence="10">
    <location>
        <begin position="381"/>
        <end position="409"/>
    </location>
</feature>
<dbReference type="PANTHER" id="PTHR24388">
    <property type="entry name" value="ZINC FINGER PROTEIN"/>
    <property type="match status" value="1"/>
</dbReference>
<dbReference type="Gene3D" id="3.30.160.60">
    <property type="entry name" value="Classic Zinc Finger"/>
    <property type="match status" value="1"/>
</dbReference>
<evidence type="ECO:0000256" key="5">
    <source>
        <dbReference type="ARBA" id="ARBA00022833"/>
    </source>
</evidence>
<dbReference type="PROSITE" id="PS00028">
    <property type="entry name" value="ZINC_FINGER_C2H2_1"/>
    <property type="match status" value="2"/>
</dbReference>
<dbReference type="Proteomes" id="UP001430953">
    <property type="component" value="Unassembled WGS sequence"/>
</dbReference>
<dbReference type="SMART" id="SM00355">
    <property type="entry name" value="ZnF_C2H2"/>
    <property type="match status" value="2"/>
</dbReference>
<dbReference type="GO" id="GO:0000981">
    <property type="term" value="F:DNA-binding transcription factor activity, RNA polymerase II-specific"/>
    <property type="evidence" value="ECO:0007669"/>
    <property type="project" value="TreeGrafter"/>
</dbReference>
<dbReference type="Pfam" id="PF00096">
    <property type="entry name" value="zf-C2H2"/>
    <property type="match status" value="2"/>
</dbReference>
<protein>
    <recommendedName>
        <fullName evidence="10">C2H2-type domain-containing protein</fullName>
    </recommendedName>
</protein>
<dbReference type="InterPro" id="IPR036236">
    <property type="entry name" value="Znf_C2H2_sf"/>
</dbReference>
<dbReference type="GO" id="GO:0000978">
    <property type="term" value="F:RNA polymerase II cis-regulatory region sequence-specific DNA binding"/>
    <property type="evidence" value="ECO:0007669"/>
    <property type="project" value="TreeGrafter"/>
</dbReference>
<dbReference type="AlphaFoldDB" id="A0AAW2GA78"/>
<keyword evidence="3" id="KW-0677">Repeat</keyword>
<keyword evidence="12" id="KW-1185">Reference proteome</keyword>
<dbReference type="GO" id="GO:0005634">
    <property type="term" value="C:nucleus"/>
    <property type="evidence" value="ECO:0007669"/>
    <property type="project" value="UniProtKB-SubCell"/>
</dbReference>
<evidence type="ECO:0000256" key="4">
    <source>
        <dbReference type="ARBA" id="ARBA00022771"/>
    </source>
</evidence>
<keyword evidence="6" id="KW-0238">DNA-binding</keyword>
<evidence type="ECO:0000259" key="10">
    <source>
        <dbReference type="PROSITE" id="PS50157"/>
    </source>
</evidence>
<evidence type="ECO:0000256" key="8">
    <source>
        <dbReference type="ARBA" id="ARBA00037948"/>
    </source>
</evidence>
<name>A0AAW2GA78_9HYME</name>
<feature type="domain" description="C2H2-type" evidence="10">
    <location>
        <begin position="409"/>
        <end position="436"/>
    </location>
</feature>
<keyword evidence="7" id="KW-0539">Nucleus</keyword>
<dbReference type="PANTHER" id="PTHR24388:SF54">
    <property type="entry name" value="PROTEIN ESCARGOT"/>
    <property type="match status" value="1"/>
</dbReference>
<sequence length="436" mass="49571">MALNAAVQNFFNDSNFYYYMISHEQLMNDGPLNGIANARMMMNNIYKLMKTEDTIKLFIQNFNPLNSHIAVLNNIKFITCKLYVMDKNNPNYIFKRKFSNNGFIMLWPVIEQTMKSCNVIKIVMTQGINNKETYFYIIKSKKYMDFLYNAGKKECPILMQEIKVATAGQIYKPEKRPLLEQEQNVFLEMNTAQPVLPVLSITASATATDHVEVVRSASLLNLSSALREDNLSEILQQSMPNNFFIETASEVKTTPIEKTPPILLNKSFLRVPMYSPCRKQLNNETECVQEISPINSTVAVATAAHSANRSDTPQAGPSHMTPNYSVAVAAAAAADTDSDTSPQAGPSKSVDIKCPECSKIFTCCHNHKRNKSKKENNKSTFPCPECDKKYTLEQNLKRHIKSAHTNFKINCEYCNKIFKRSDVYKKHLYTQHNIED</sequence>
<dbReference type="PROSITE" id="PS50157">
    <property type="entry name" value="ZINC_FINGER_C2H2_2"/>
    <property type="match status" value="2"/>
</dbReference>
<evidence type="ECO:0000256" key="2">
    <source>
        <dbReference type="ARBA" id="ARBA00022723"/>
    </source>
</evidence>
<comment type="subcellular location">
    <subcellularLocation>
        <location evidence="1">Nucleus</location>
    </subcellularLocation>
</comment>
<reference evidence="11 12" key="1">
    <citation type="submission" date="2023-03" db="EMBL/GenBank/DDBJ databases">
        <title>High recombination rates correlate with genetic variation in Cardiocondyla obscurior ants.</title>
        <authorList>
            <person name="Errbii M."/>
        </authorList>
    </citation>
    <scope>NUCLEOTIDE SEQUENCE [LARGE SCALE GENOMIC DNA]</scope>
    <source>
        <strain evidence="11">Alpha-2009</strain>
        <tissue evidence="11">Whole body</tissue>
    </source>
</reference>